<keyword evidence="2" id="KW-1185">Reference proteome</keyword>
<gene>
    <name evidence="1" type="ORF">M8744_11150</name>
</gene>
<evidence type="ECO:0000313" key="2">
    <source>
        <dbReference type="Proteomes" id="UP001203036"/>
    </source>
</evidence>
<dbReference type="EC" id="3.5.1.28" evidence="1"/>
<reference evidence="1" key="1">
    <citation type="submission" date="2022-06" db="EMBL/GenBank/DDBJ databases">
        <title>Lutimaribacter sp. EGI FJ00013, a novel bacterium isolated from a salt lake sediment enrichment.</title>
        <authorList>
            <person name="Gao L."/>
            <person name="Fang B.-Z."/>
            <person name="Li W.-J."/>
        </authorList>
    </citation>
    <scope>NUCLEOTIDE SEQUENCE</scope>
    <source>
        <strain evidence="1">EGI FJ00013</strain>
    </source>
</reference>
<dbReference type="EMBL" id="JAMQGO010000006">
    <property type="protein sequence ID" value="MCM2562701.1"/>
    <property type="molecule type" value="Genomic_DNA"/>
</dbReference>
<accession>A0ACC5ZY60</accession>
<proteinExistence type="predicted"/>
<name>A0ACC5ZY60_9RHOB</name>
<comment type="caution">
    <text evidence="1">The sequence shown here is derived from an EMBL/GenBank/DDBJ whole genome shotgun (WGS) entry which is preliminary data.</text>
</comment>
<keyword evidence="1" id="KW-0378">Hydrolase</keyword>
<evidence type="ECO:0000313" key="1">
    <source>
        <dbReference type="EMBL" id="MCM2562701.1"/>
    </source>
</evidence>
<dbReference type="Proteomes" id="UP001203036">
    <property type="component" value="Unassembled WGS sequence"/>
</dbReference>
<organism evidence="1 2">
    <name type="scientific">Lutimaribacter degradans</name>
    <dbReference type="NCBI Taxonomy" id="2945989"/>
    <lineage>
        <taxon>Bacteria</taxon>
        <taxon>Pseudomonadati</taxon>
        <taxon>Pseudomonadota</taxon>
        <taxon>Alphaproteobacteria</taxon>
        <taxon>Rhodobacterales</taxon>
        <taxon>Roseobacteraceae</taxon>
        <taxon>Lutimaribacter</taxon>
    </lineage>
</organism>
<protein>
    <submittedName>
        <fullName evidence="1">N-acetylmuramoyl-L-alanine amidase</fullName>
        <ecNumber evidence="1">3.5.1.28</ecNumber>
    </submittedName>
</protein>
<sequence length="203" mass="22051">MPELVVLHYTAMDGANAALARLCDPTAEVSAHYLIGADGTLWQMVDETMRAWHAGAGQWRGIVDVNSRSIGIELDNCGDHPFSAPQMNTLEGLLPTILERWGIPVDGVIGHSDMAPGRKHDPGPRFDWARLERLGLAAARGTGAPPETPDPERFRRLAAEVGYTADVDDATLLQAVRLRYRPGARGPLVPADFSPLDQPALWT</sequence>